<accession>A0AAW0HZZ8</accession>
<protein>
    <submittedName>
        <fullName evidence="1">Uncharacterized protein</fullName>
    </submittedName>
</protein>
<dbReference type="EMBL" id="JBBHLL010000265">
    <property type="protein sequence ID" value="KAK7807689.1"/>
    <property type="molecule type" value="Genomic_DNA"/>
</dbReference>
<proteinExistence type="predicted"/>
<dbReference type="Proteomes" id="UP001488838">
    <property type="component" value="Unassembled WGS sequence"/>
</dbReference>
<comment type="caution">
    <text evidence="1">The sequence shown here is derived from an EMBL/GenBank/DDBJ whole genome shotgun (WGS) entry which is preliminary data.</text>
</comment>
<evidence type="ECO:0000313" key="1">
    <source>
        <dbReference type="EMBL" id="KAK7807689.1"/>
    </source>
</evidence>
<evidence type="ECO:0000313" key="2">
    <source>
        <dbReference type="Proteomes" id="UP001488838"/>
    </source>
</evidence>
<reference evidence="1 2" key="1">
    <citation type="journal article" date="2023" name="bioRxiv">
        <title>Conserved and derived expression patterns and positive selection on dental genes reveal complex evolutionary context of ever-growing rodent molars.</title>
        <authorList>
            <person name="Calamari Z.T."/>
            <person name="Song A."/>
            <person name="Cohen E."/>
            <person name="Akter M."/>
            <person name="Roy R.D."/>
            <person name="Hallikas O."/>
            <person name="Christensen M.M."/>
            <person name="Li P."/>
            <person name="Marangoni P."/>
            <person name="Jernvall J."/>
            <person name="Klein O.D."/>
        </authorList>
    </citation>
    <scope>NUCLEOTIDE SEQUENCE [LARGE SCALE GENOMIC DNA]</scope>
    <source>
        <strain evidence="1">V071</strain>
    </source>
</reference>
<gene>
    <name evidence="1" type="ORF">U0070_007750</name>
</gene>
<sequence>MGTSFESFTFPIKELPARWNVSISGNCYTTLIHRLISEVQEGECPNKLDPQNPLYVEETGPNVIVNGFSERLRVSHSQRIRPNSESLGMEGRAPSAYTSILRESRQRRQSPSFFKAVNRNVGILPVSSGRGNTITQ</sequence>
<organism evidence="1 2">
    <name type="scientific">Myodes glareolus</name>
    <name type="common">Bank vole</name>
    <name type="synonym">Clethrionomys glareolus</name>
    <dbReference type="NCBI Taxonomy" id="447135"/>
    <lineage>
        <taxon>Eukaryota</taxon>
        <taxon>Metazoa</taxon>
        <taxon>Chordata</taxon>
        <taxon>Craniata</taxon>
        <taxon>Vertebrata</taxon>
        <taxon>Euteleostomi</taxon>
        <taxon>Mammalia</taxon>
        <taxon>Eutheria</taxon>
        <taxon>Euarchontoglires</taxon>
        <taxon>Glires</taxon>
        <taxon>Rodentia</taxon>
        <taxon>Myomorpha</taxon>
        <taxon>Muroidea</taxon>
        <taxon>Cricetidae</taxon>
        <taxon>Arvicolinae</taxon>
        <taxon>Myodes</taxon>
    </lineage>
</organism>
<dbReference type="AlphaFoldDB" id="A0AAW0HZZ8"/>
<name>A0AAW0HZZ8_MYOGA</name>
<keyword evidence="2" id="KW-1185">Reference proteome</keyword>